<feature type="transmembrane region" description="Helical" evidence="1">
    <location>
        <begin position="21"/>
        <end position="43"/>
    </location>
</feature>
<protein>
    <submittedName>
        <fullName evidence="2">Uncharacterized protein</fullName>
    </submittedName>
</protein>
<keyword evidence="1" id="KW-0812">Transmembrane</keyword>
<proteinExistence type="predicted"/>
<keyword evidence="1" id="KW-1133">Transmembrane helix</keyword>
<dbReference type="EMBL" id="JAWDGP010004172">
    <property type="protein sequence ID" value="KAK3767031.1"/>
    <property type="molecule type" value="Genomic_DNA"/>
</dbReference>
<accession>A0AAE0ZDQ4</accession>
<comment type="caution">
    <text evidence="2">The sequence shown here is derived from an EMBL/GenBank/DDBJ whole genome shotgun (WGS) entry which is preliminary data.</text>
</comment>
<dbReference type="Proteomes" id="UP001283361">
    <property type="component" value="Unassembled WGS sequence"/>
</dbReference>
<evidence type="ECO:0000313" key="3">
    <source>
        <dbReference type="Proteomes" id="UP001283361"/>
    </source>
</evidence>
<evidence type="ECO:0000313" key="2">
    <source>
        <dbReference type="EMBL" id="KAK3767031.1"/>
    </source>
</evidence>
<dbReference type="AlphaFoldDB" id="A0AAE0ZDQ4"/>
<organism evidence="2 3">
    <name type="scientific">Elysia crispata</name>
    <name type="common">lettuce slug</name>
    <dbReference type="NCBI Taxonomy" id="231223"/>
    <lineage>
        <taxon>Eukaryota</taxon>
        <taxon>Metazoa</taxon>
        <taxon>Spiralia</taxon>
        <taxon>Lophotrochozoa</taxon>
        <taxon>Mollusca</taxon>
        <taxon>Gastropoda</taxon>
        <taxon>Heterobranchia</taxon>
        <taxon>Euthyneura</taxon>
        <taxon>Panpulmonata</taxon>
        <taxon>Sacoglossa</taxon>
        <taxon>Placobranchoidea</taxon>
        <taxon>Plakobranchidae</taxon>
        <taxon>Elysia</taxon>
    </lineage>
</organism>
<reference evidence="2" key="1">
    <citation type="journal article" date="2023" name="G3 (Bethesda)">
        <title>A reference genome for the long-term kleptoplast-retaining sea slug Elysia crispata morphotype clarki.</title>
        <authorList>
            <person name="Eastman K.E."/>
            <person name="Pendleton A.L."/>
            <person name="Shaikh M.A."/>
            <person name="Suttiyut T."/>
            <person name="Ogas R."/>
            <person name="Tomko P."/>
            <person name="Gavelis G."/>
            <person name="Widhalm J.R."/>
            <person name="Wisecaver J.H."/>
        </authorList>
    </citation>
    <scope>NUCLEOTIDE SEQUENCE</scope>
    <source>
        <strain evidence="2">ECLA1</strain>
    </source>
</reference>
<evidence type="ECO:0000256" key="1">
    <source>
        <dbReference type="SAM" id="Phobius"/>
    </source>
</evidence>
<sequence length="101" mass="11717">MKYVDLKSIDLYQISLYRMPAYLYRGGFVVSGVMQALMGTLSFCVSRTRCQVQQLSIITLERALQPEEAELWWPLRQSARSNSMIAPELHFTYDTFVITSR</sequence>
<name>A0AAE0ZDQ4_9GAST</name>
<keyword evidence="1" id="KW-0472">Membrane</keyword>
<keyword evidence="3" id="KW-1185">Reference proteome</keyword>
<gene>
    <name evidence="2" type="ORF">RRG08_054079</name>
</gene>